<sequence>MRVARSGVTLNDMTSTAPAASAWTPDELRLLANHESLVLTVGPTGGDGPTLGVGSTFGVGPTLGAEARESVEIGMVLVDAQLFVRAYRGTGSRWYQAARKFGRGQIRVGETTRDVVLHTSGSGLGEEPDPDAATGQAVDAAFVAKYGAAAAGLVASAPAREATILITAWTPSKHR</sequence>
<protein>
    <submittedName>
        <fullName evidence="1">Uncharacterized protein</fullName>
    </submittedName>
</protein>
<name>A0ABN2UVV4_9ACTN</name>
<dbReference type="Pfam" id="PF10012">
    <property type="entry name" value="DUF2255"/>
    <property type="match status" value="1"/>
</dbReference>
<dbReference type="InterPro" id="IPR016888">
    <property type="entry name" value="UCP028498"/>
</dbReference>
<evidence type="ECO:0000313" key="2">
    <source>
        <dbReference type="Proteomes" id="UP001500751"/>
    </source>
</evidence>
<comment type="caution">
    <text evidence="1">The sequence shown here is derived from an EMBL/GenBank/DDBJ whole genome shotgun (WGS) entry which is preliminary data.</text>
</comment>
<gene>
    <name evidence="1" type="ORF">GCM10009839_54200</name>
</gene>
<accession>A0ABN2UVV4</accession>
<evidence type="ECO:0000313" key="1">
    <source>
        <dbReference type="EMBL" id="GAA2043945.1"/>
    </source>
</evidence>
<organism evidence="1 2">
    <name type="scientific">Catenulispora yoronensis</name>
    <dbReference type="NCBI Taxonomy" id="450799"/>
    <lineage>
        <taxon>Bacteria</taxon>
        <taxon>Bacillati</taxon>
        <taxon>Actinomycetota</taxon>
        <taxon>Actinomycetes</taxon>
        <taxon>Catenulisporales</taxon>
        <taxon>Catenulisporaceae</taxon>
        <taxon>Catenulispora</taxon>
    </lineage>
</organism>
<reference evidence="1 2" key="1">
    <citation type="journal article" date="2019" name="Int. J. Syst. Evol. Microbiol.">
        <title>The Global Catalogue of Microorganisms (GCM) 10K type strain sequencing project: providing services to taxonomists for standard genome sequencing and annotation.</title>
        <authorList>
            <consortium name="The Broad Institute Genomics Platform"/>
            <consortium name="The Broad Institute Genome Sequencing Center for Infectious Disease"/>
            <person name="Wu L."/>
            <person name="Ma J."/>
        </authorList>
    </citation>
    <scope>NUCLEOTIDE SEQUENCE [LARGE SCALE GENOMIC DNA]</scope>
    <source>
        <strain evidence="1 2">JCM 16014</strain>
    </source>
</reference>
<dbReference type="Proteomes" id="UP001500751">
    <property type="component" value="Unassembled WGS sequence"/>
</dbReference>
<proteinExistence type="predicted"/>
<keyword evidence="2" id="KW-1185">Reference proteome</keyword>
<dbReference type="EMBL" id="BAAAQN010000036">
    <property type="protein sequence ID" value="GAA2043945.1"/>
    <property type="molecule type" value="Genomic_DNA"/>
</dbReference>